<dbReference type="AlphaFoldDB" id="A0A493TBS7"/>
<dbReference type="GeneTree" id="ENSGT00940000154533"/>
<accession>A0A493TBS7</accession>
<dbReference type="PANTHER" id="PTHR11039">
    <property type="entry name" value="NEBULIN"/>
    <property type="match status" value="1"/>
</dbReference>
<name>A0A493TBS7_ANAPP</name>
<dbReference type="Proteomes" id="UP000016666">
    <property type="component" value="Chromosome 7"/>
</dbReference>
<reference evidence="4" key="3">
    <citation type="submission" date="2025-09" db="UniProtKB">
        <authorList>
            <consortium name="Ensembl"/>
        </authorList>
    </citation>
    <scope>IDENTIFICATION</scope>
</reference>
<dbReference type="GO" id="GO:0071691">
    <property type="term" value="P:cardiac muscle thin filament assembly"/>
    <property type="evidence" value="ECO:0007669"/>
    <property type="project" value="TreeGrafter"/>
</dbReference>
<keyword evidence="1" id="KW-0677">Repeat</keyword>
<keyword evidence="3" id="KW-0812">Transmembrane</keyword>
<proteinExistence type="predicted"/>
<reference evidence="4" key="2">
    <citation type="submission" date="2025-08" db="UniProtKB">
        <authorList>
            <consortium name="Ensembl"/>
        </authorList>
    </citation>
    <scope>IDENTIFICATION</scope>
</reference>
<dbReference type="GO" id="GO:0051015">
    <property type="term" value="F:actin filament binding"/>
    <property type="evidence" value="ECO:0007669"/>
    <property type="project" value="InterPro"/>
</dbReference>
<protein>
    <submittedName>
        <fullName evidence="4">Uncharacterized protein</fullName>
    </submittedName>
</protein>
<feature type="transmembrane region" description="Helical" evidence="3">
    <location>
        <begin position="88"/>
        <end position="108"/>
    </location>
</feature>
<dbReference type="PANTHER" id="PTHR11039:SF37">
    <property type="entry name" value="NEBULIN"/>
    <property type="match status" value="1"/>
</dbReference>
<dbReference type="Pfam" id="PF00880">
    <property type="entry name" value="Nebulin"/>
    <property type="match status" value="1"/>
</dbReference>
<dbReference type="SMART" id="SM00227">
    <property type="entry name" value="NEBU"/>
    <property type="match status" value="2"/>
</dbReference>
<dbReference type="InterPro" id="IPR055297">
    <property type="entry name" value="NEBU/NEBL"/>
</dbReference>
<dbReference type="InterPro" id="IPR000900">
    <property type="entry name" value="Nebulin_repeat"/>
</dbReference>
<evidence type="ECO:0000313" key="4">
    <source>
        <dbReference type="Ensembl" id="ENSAPLP00000023115.1"/>
    </source>
</evidence>
<evidence type="ECO:0000256" key="1">
    <source>
        <dbReference type="ARBA" id="ARBA00022737"/>
    </source>
</evidence>
<feature type="transmembrane region" description="Helical" evidence="3">
    <location>
        <begin position="114"/>
        <end position="132"/>
    </location>
</feature>
<organism evidence="4 5">
    <name type="scientific">Anas platyrhynchos platyrhynchos</name>
    <name type="common">Northern mallard</name>
    <dbReference type="NCBI Taxonomy" id="8840"/>
    <lineage>
        <taxon>Eukaryota</taxon>
        <taxon>Metazoa</taxon>
        <taxon>Chordata</taxon>
        <taxon>Craniata</taxon>
        <taxon>Vertebrata</taxon>
        <taxon>Euteleostomi</taxon>
        <taxon>Archelosauria</taxon>
        <taxon>Archosauria</taxon>
        <taxon>Dinosauria</taxon>
        <taxon>Saurischia</taxon>
        <taxon>Theropoda</taxon>
        <taxon>Coelurosauria</taxon>
        <taxon>Aves</taxon>
        <taxon>Neognathae</taxon>
        <taxon>Galloanserae</taxon>
        <taxon>Anseriformes</taxon>
        <taxon>Anatidae</taxon>
        <taxon>Anatinae</taxon>
        <taxon>Anas</taxon>
    </lineage>
</organism>
<keyword evidence="3" id="KW-1133">Transmembrane helix</keyword>
<keyword evidence="2" id="KW-0009">Actin-binding</keyword>
<evidence type="ECO:0000256" key="2">
    <source>
        <dbReference type="ARBA" id="ARBA00023203"/>
    </source>
</evidence>
<dbReference type="Ensembl" id="ENSAPLT00000038621.1">
    <property type="protein sequence ID" value="ENSAPLP00000023115.1"/>
    <property type="gene ID" value="ENSAPLG00000029124.1"/>
</dbReference>
<keyword evidence="5" id="KW-1185">Reference proteome</keyword>
<evidence type="ECO:0000313" key="5">
    <source>
        <dbReference type="Proteomes" id="UP000016666"/>
    </source>
</evidence>
<reference evidence="4 5" key="1">
    <citation type="submission" date="2017-10" db="EMBL/GenBank/DDBJ databases">
        <title>A new Pekin duck reference genome.</title>
        <authorList>
            <person name="Hou Z.-C."/>
            <person name="Zhou Z.-K."/>
            <person name="Zhu F."/>
            <person name="Hou S.-S."/>
        </authorList>
    </citation>
    <scope>NUCLEOTIDE SEQUENCE [LARGE SCALE GENOMIC DNA]</scope>
</reference>
<dbReference type="GO" id="GO:0030018">
    <property type="term" value="C:Z disc"/>
    <property type="evidence" value="ECO:0007669"/>
    <property type="project" value="InterPro"/>
</dbReference>
<keyword evidence="3" id="KW-0472">Membrane</keyword>
<evidence type="ECO:0000256" key="3">
    <source>
        <dbReference type="SAM" id="Phobius"/>
    </source>
</evidence>
<sequence length="139" mass="16115">GLGTGIPTPVTPEMERVKRNQENISSVLYKEGLGIGTPVPVTPEMERVKRNQENFKICSSVLYKEEVGMGTPTPVTPEIERVKRNQEIFLLTFCFFVYVIIYIILNIFNHFCSLFQFPFAVFYCCCFLVWFLNPITFHF</sequence>